<evidence type="ECO:0000256" key="2">
    <source>
        <dbReference type="SAM" id="SignalP"/>
    </source>
</evidence>
<dbReference type="PATRIC" id="fig|47500.8.peg.5285"/>
<sequence length="187" mass="21276">MWKGTYITILLMASLLLQACSNKETIKEENSADITIHSKEVKGQPSANTSSEANTLPTKTKQETPSKISLTKSEFNKMFKQDTKEKQYPNGKFQLKNGSIVYADYLMYGNNDVFEDATVIFYKDELAKIQFTSKTTPEEAIEKLGLPVTDNSIIEQNKWGVCEIVINQDFHDGNIAVFPNEWDQYRN</sequence>
<dbReference type="Proteomes" id="UP000182836">
    <property type="component" value="Unassembled WGS sequence"/>
</dbReference>
<dbReference type="RefSeq" id="WP_043064910.1">
    <property type="nucleotide sequence ID" value="NZ_BJOA01000260.1"/>
</dbReference>
<keyword evidence="2" id="KW-0732">Signal</keyword>
<feature type="region of interest" description="Disordered" evidence="1">
    <location>
        <begin position="36"/>
        <end position="66"/>
    </location>
</feature>
<reference evidence="3 5" key="1">
    <citation type="submission" date="2015-07" db="EMBL/GenBank/DDBJ databases">
        <title>Fjat-14205 dsm 2895.</title>
        <authorList>
            <person name="Liu B."/>
            <person name="Wang J."/>
            <person name="Zhu Y."/>
            <person name="Liu G."/>
            <person name="Chen Q."/>
            <person name="Chen Z."/>
            <person name="Lan J."/>
            <person name="Che J."/>
            <person name="Ge C."/>
            <person name="Shi H."/>
            <person name="Pan Z."/>
            <person name="Liu X."/>
        </authorList>
    </citation>
    <scope>NUCLEOTIDE SEQUENCE [LARGE SCALE GENOMIC DNA]</scope>
    <source>
        <strain evidence="3 5">DSM 2895</strain>
    </source>
</reference>
<gene>
    <name evidence="3" type="ORF">AF333_10675</name>
    <name evidence="4" type="ORF">SAMN04487909_14642</name>
</gene>
<dbReference type="EMBL" id="LGUG01000004">
    <property type="protein sequence ID" value="KON95877.1"/>
    <property type="molecule type" value="Genomic_DNA"/>
</dbReference>
<protein>
    <recommendedName>
        <fullName evidence="7">Lipoprotein</fullName>
    </recommendedName>
</protein>
<reference evidence="4 6" key="2">
    <citation type="submission" date="2016-10" db="EMBL/GenBank/DDBJ databases">
        <authorList>
            <person name="de Groot N.N."/>
        </authorList>
    </citation>
    <scope>NUCLEOTIDE SEQUENCE [LARGE SCALE GENOMIC DNA]</scope>
    <source>
        <strain evidence="4 6">DSM 2895</strain>
    </source>
</reference>
<dbReference type="PROSITE" id="PS51257">
    <property type="entry name" value="PROKAR_LIPOPROTEIN"/>
    <property type="match status" value="1"/>
</dbReference>
<evidence type="ECO:0000313" key="3">
    <source>
        <dbReference type="EMBL" id="KON95877.1"/>
    </source>
</evidence>
<proteinExistence type="predicted"/>
<dbReference type="STRING" id="47500.AF333_10675"/>
<dbReference type="GeneID" id="42305660"/>
<feature type="signal peptide" evidence="2">
    <location>
        <begin position="1"/>
        <end position="19"/>
    </location>
</feature>
<feature type="chain" id="PRO_5038208527" description="Lipoprotein" evidence="2">
    <location>
        <begin position="20"/>
        <end position="187"/>
    </location>
</feature>
<dbReference type="OrthoDB" id="2902463at2"/>
<evidence type="ECO:0008006" key="7">
    <source>
        <dbReference type="Google" id="ProtNLM"/>
    </source>
</evidence>
<feature type="compositionally biased region" description="Polar residues" evidence="1">
    <location>
        <begin position="45"/>
        <end position="66"/>
    </location>
</feature>
<dbReference type="Proteomes" id="UP000037269">
    <property type="component" value="Unassembled WGS sequence"/>
</dbReference>
<dbReference type="EMBL" id="FNED01000046">
    <property type="protein sequence ID" value="SDK26973.1"/>
    <property type="molecule type" value="Genomic_DNA"/>
</dbReference>
<keyword evidence="5" id="KW-1185">Reference proteome</keyword>
<name>A0A0D1Y035_ANEMI</name>
<evidence type="ECO:0000313" key="4">
    <source>
        <dbReference type="EMBL" id="SDK26973.1"/>
    </source>
</evidence>
<organism evidence="3 5">
    <name type="scientific">Aneurinibacillus migulanus</name>
    <name type="common">Bacillus migulanus</name>
    <dbReference type="NCBI Taxonomy" id="47500"/>
    <lineage>
        <taxon>Bacteria</taxon>
        <taxon>Bacillati</taxon>
        <taxon>Bacillota</taxon>
        <taxon>Bacilli</taxon>
        <taxon>Bacillales</taxon>
        <taxon>Paenibacillaceae</taxon>
        <taxon>Aneurinibacillus group</taxon>
        <taxon>Aneurinibacillus</taxon>
    </lineage>
</organism>
<evidence type="ECO:0000256" key="1">
    <source>
        <dbReference type="SAM" id="MobiDB-lite"/>
    </source>
</evidence>
<evidence type="ECO:0000313" key="6">
    <source>
        <dbReference type="Proteomes" id="UP000182836"/>
    </source>
</evidence>
<dbReference type="AlphaFoldDB" id="A0A0D1Y035"/>
<evidence type="ECO:0000313" key="5">
    <source>
        <dbReference type="Proteomes" id="UP000037269"/>
    </source>
</evidence>
<accession>A0A0D1Y035</accession>